<feature type="transmembrane region" description="Helical" evidence="11">
    <location>
        <begin position="20"/>
        <end position="39"/>
    </location>
</feature>
<dbReference type="PANTHER" id="PTHR22777">
    <property type="entry name" value="HEMOLYSIN-RELATED"/>
    <property type="match status" value="1"/>
</dbReference>
<evidence type="ECO:0000256" key="6">
    <source>
        <dbReference type="ARBA" id="ARBA00022989"/>
    </source>
</evidence>
<dbReference type="InterPro" id="IPR044751">
    <property type="entry name" value="Ion_transp-like_CBS"/>
</dbReference>
<keyword evidence="4 10" id="KW-0812">Transmembrane</keyword>
<dbReference type="Pfam" id="PF03471">
    <property type="entry name" value="CorC_HlyC"/>
    <property type="match status" value="1"/>
</dbReference>
<keyword evidence="7 9" id="KW-0129">CBS domain</keyword>
<dbReference type="PANTHER" id="PTHR22777:SF32">
    <property type="entry name" value="UPF0053 INNER MEMBRANE PROTEIN YFJD"/>
    <property type="match status" value="1"/>
</dbReference>
<evidence type="ECO:0000256" key="11">
    <source>
        <dbReference type="SAM" id="Phobius"/>
    </source>
</evidence>
<feature type="domain" description="CBS" evidence="12">
    <location>
        <begin position="294"/>
        <end position="351"/>
    </location>
</feature>
<feature type="domain" description="CNNM transmembrane" evidence="13">
    <location>
        <begin position="18"/>
        <end position="213"/>
    </location>
</feature>
<dbReference type="Pfam" id="PF00571">
    <property type="entry name" value="CBS"/>
    <property type="match status" value="2"/>
</dbReference>
<dbReference type="SUPFAM" id="SSF56176">
    <property type="entry name" value="FAD-binding/transporter-associated domain-like"/>
    <property type="match status" value="1"/>
</dbReference>
<feature type="domain" description="CBS" evidence="12">
    <location>
        <begin position="230"/>
        <end position="289"/>
    </location>
</feature>
<evidence type="ECO:0000256" key="1">
    <source>
        <dbReference type="ARBA" id="ARBA00004651"/>
    </source>
</evidence>
<keyword evidence="8 10" id="KW-0472">Membrane</keyword>
<dbReference type="InterPro" id="IPR005170">
    <property type="entry name" value="Transptr-assoc_dom"/>
</dbReference>
<proteinExistence type="inferred from homology"/>
<comment type="subcellular location">
    <subcellularLocation>
        <location evidence="1">Cell membrane</location>
        <topology evidence="1">Multi-pass membrane protein</topology>
    </subcellularLocation>
</comment>
<dbReference type="CDD" id="cd04590">
    <property type="entry name" value="CBS_pair_CorC_HlyC_assoc"/>
    <property type="match status" value="1"/>
</dbReference>
<evidence type="ECO:0000313" key="15">
    <source>
        <dbReference type="Proteomes" id="UP001501126"/>
    </source>
</evidence>
<keyword evidence="3" id="KW-1003">Cell membrane</keyword>
<dbReference type="PROSITE" id="PS51846">
    <property type="entry name" value="CNNM"/>
    <property type="match status" value="1"/>
</dbReference>
<sequence>MSDIEPSSLFPLIGAIQFDLLFVVNSLILVVLLFLSALISGSEVAFFSLEPKDIEELKSEKSKRNDLVLDLLSKPKELLATILITNNFVNVGIVVLSGFMTEDLFRQAFWVAHPTLAFFAQVVGITFVILLIGEVIPKVFATKNGLALARFMGYPLRVTSKVPPFSWLMYGLVYGTEIINKKAKKRELKLSTDDLEQALALTKEEDSDEEEHKILEGIVKFGNTDVKQIMCSRVDTIAIDEDSDYNEVLETILESGFSRIPVYRESFDNVIGILYVKDLLAHLSEEVSFVWQSLIRTPFFVPENKKIDDLLKDFQNRKMHMAVVVDEYGGTNGIVTLEDVLEEIVGEITDEFDDDDLVYSKINDTTYIFEGKTPLLDMYKVLNIDGREFEDVKGDSDSIAGFMIEQAGKILRKNERLHFNGLTFVVEASDKRRVKMVKVIRQPEKTQEENR</sequence>
<comment type="similarity">
    <text evidence="2">Belongs to the UPF0053 family.</text>
</comment>
<dbReference type="SMART" id="SM01091">
    <property type="entry name" value="CorC_HlyC"/>
    <property type="match status" value="1"/>
</dbReference>
<evidence type="ECO:0000313" key="14">
    <source>
        <dbReference type="EMBL" id="GAA0874287.1"/>
    </source>
</evidence>
<name>A0ABN1MMN0_9FLAO</name>
<reference evidence="14 15" key="1">
    <citation type="journal article" date="2019" name="Int. J. Syst. Evol. Microbiol.">
        <title>The Global Catalogue of Microorganisms (GCM) 10K type strain sequencing project: providing services to taxonomists for standard genome sequencing and annotation.</title>
        <authorList>
            <consortium name="The Broad Institute Genomics Platform"/>
            <consortium name="The Broad Institute Genome Sequencing Center for Infectious Disease"/>
            <person name="Wu L."/>
            <person name="Ma J."/>
        </authorList>
    </citation>
    <scope>NUCLEOTIDE SEQUENCE [LARGE SCALE GENOMIC DNA]</scope>
    <source>
        <strain evidence="14 15">JCM 16083</strain>
    </source>
</reference>
<dbReference type="PROSITE" id="PS51371">
    <property type="entry name" value="CBS"/>
    <property type="match status" value="2"/>
</dbReference>
<dbReference type="EMBL" id="BAAAFH010000003">
    <property type="protein sequence ID" value="GAA0874287.1"/>
    <property type="molecule type" value="Genomic_DNA"/>
</dbReference>
<comment type="caution">
    <text evidence="14">The sequence shown here is derived from an EMBL/GenBank/DDBJ whole genome shotgun (WGS) entry which is preliminary data.</text>
</comment>
<keyword evidence="6 10" id="KW-1133">Transmembrane helix</keyword>
<evidence type="ECO:0000256" key="2">
    <source>
        <dbReference type="ARBA" id="ARBA00006337"/>
    </source>
</evidence>
<protein>
    <submittedName>
        <fullName evidence="14">Gliding motility-associated protein GldE</fullName>
    </submittedName>
</protein>
<evidence type="ECO:0000256" key="7">
    <source>
        <dbReference type="ARBA" id="ARBA00023122"/>
    </source>
</evidence>
<dbReference type="InterPro" id="IPR046342">
    <property type="entry name" value="CBS_dom_sf"/>
</dbReference>
<evidence type="ECO:0000256" key="5">
    <source>
        <dbReference type="ARBA" id="ARBA00022737"/>
    </source>
</evidence>
<dbReference type="Proteomes" id="UP001501126">
    <property type="component" value="Unassembled WGS sequence"/>
</dbReference>
<dbReference type="InterPro" id="IPR019862">
    <property type="entry name" value="Motility-assoc_prot_GldE"/>
</dbReference>
<feature type="transmembrane region" description="Helical" evidence="11">
    <location>
        <begin position="78"/>
        <end position="99"/>
    </location>
</feature>
<dbReference type="RefSeq" id="WP_343785186.1">
    <property type="nucleotide sequence ID" value="NZ_BAAAFH010000003.1"/>
</dbReference>
<dbReference type="NCBIfam" id="TIGR03520">
    <property type="entry name" value="GldE"/>
    <property type="match status" value="1"/>
</dbReference>
<dbReference type="InterPro" id="IPR000644">
    <property type="entry name" value="CBS_dom"/>
</dbReference>
<dbReference type="Pfam" id="PF01595">
    <property type="entry name" value="CNNM"/>
    <property type="match status" value="1"/>
</dbReference>
<dbReference type="SMART" id="SM00116">
    <property type="entry name" value="CBS"/>
    <property type="match status" value="2"/>
</dbReference>
<keyword evidence="15" id="KW-1185">Reference proteome</keyword>
<dbReference type="InterPro" id="IPR016169">
    <property type="entry name" value="FAD-bd_PCMH_sub2"/>
</dbReference>
<evidence type="ECO:0000256" key="9">
    <source>
        <dbReference type="PROSITE-ProRule" id="PRU00703"/>
    </source>
</evidence>
<dbReference type="InterPro" id="IPR002550">
    <property type="entry name" value="CNNM"/>
</dbReference>
<evidence type="ECO:0000256" key="4">
    <source>
        <dbReference type="ARBA" id="ARBA00022692"/>
    </source>
</evidence>
<evidence type="ECO:0000256" key="8">
    <source>
        <dbReference type="ARBA" id="ARBA00023136"/>
    </source>
</evidence>
<feature type="transmembrane region" description="Helical" evidence="11">
    <location>
        <begin position="111"/>
        <end position="133"/>
    </location>
</feature>
<keyword evidence="5" id="KW-0677">Repeat</keyword>
<dbReference type="InterPro" id="IPR036318">
    <property type="entry name" value="FAD-bd_PCMH-like_sf"/>
</dbReference>
<organism evidence="14 15">
    <name type="scientific">Wandonia haliotis</name>
    <dbReference type="NCBI Taxonomy" id="574963"/>
    <lineage>
        <taxon>Bacteria</taxon>
        <taxon>Pseudomonadati</taxon>
        <taxon>Bacteroidota</taxon>
        <taxon>Flavobacteriia</taxon>
        <taxon>Flavobacteriales</taxon>
        <taxon>Crocinitomicaceae</taxon>
        <taxon>Wandonia</taxon>
    </lineage>
</organism>
<accession>A0ABN1MMN0</accession>
<dbReference type="Gene3D" id="3.30.465.10">
    <property type="match status" value="1"/>
</dbReference>
<evidence type="ECO:0000259" key="13">
    <source>
        <dbReference type="PROSITE" id="PS51846"/>
    </source>
</evidence>
<dbReference type="Gene3D" id="3.10.580.10">
    <property type="entry name" value="CBS-domain"/>
    <property type="match status" value="1"/>
</dbReference>
<evidence type="ECO:0000256" key="10">
    <source>
        <dbReference type="PROSITE-ProRule" id="PRU01193"/>
    </source>
</evidence>
<evidence type="ECO:0000259" key="12">
    <source>
        <dbReference type="PROSITE" id="PS51371"/>
    </source>
</evidence>
<dbReference type="SUPFAM" id="SSF54631">
    <property type="entry name" value="CBS-domain pair"/>
    <property type="match status" value="1"/>
</dbReference>
<gene>
    <name evidence="14" type="ORF">GCM10009118_06950</name>
</gene>
<evidence type="ECO:0000256" key="3">
    <source>
        <dbReference type="ARBA" id="ARBA00022475"/>
    </source>
</evidence>